<keyword evidence="7 12" id="KW-1133">Transmembrane helix</keyword>
<gene>
    <name evidence="13" type="ORF">GCM10022224_013960</name>
</gene>
<feature type="compositionally biased region" description="Basic and acidic residues" evidence="11">
    <location>
        <begin position="374"/>
        <end position="383"/>
    </location>
</feature>
<feature type="transmembrane region" description="Helical" evidence="12">
    <location>
        <begin position="228"/>
        <end position="248"/>
    </location>
</feature>
<feature type="transmembrane region" description="Helical" evidence="12">
    <location>
        <begin position="284"/>
        <end position="302"/>
    </location>
</feature>
<dbReference type="RefSeq" id="WP_344874153.1">
    <property type="nucleotide sequence ID" value="NZ_BAAAZP010000019.1"/>
</dbReference>
<evidence type="ECO:0000256" key="12">
    <source>
        <dbReference type="SAM" id="Phobius"/>
    </source>
</evidence>
<evidence type="ECO:0000256" key="9">
    <source>
        <dbReference type="ARBA" id="ARBA00025439"/>
    </source>
</evidence>
<sequence length="383" mass="38449">MTAVRTGPAVAAGEGTRLVQRVFVIRELGIAVALALLVVTTVLVNPRFLTAQGVKDLLLGSTVLAVLAVGQSIVVITRNVDLSVGSVLGLSAFATGSLFVANPGLPIPVALVLGVLLGAACGVVNGALIAAARVPALVVTLGTLYVFRGLDHTWAAGRQINAADMPPGFLRLGSATVLGVPVLALFAVVVLVAAGYYLRSYRGGRELYAIGSSPAAARLVGIPVGRRVFAAFVVSGALAGLAGVLYAARFGTLDANAGNGLELNVVAAVVVGGVAIFGGSGSVYGAALGAVLLTTIGSALPVLGVSPFWQRAAVGALILAAIGLDRALAVRLARTLRHQNTRGHAARGPDPDGQGACGQNARGPDADDQGADDQDIRGRSGRG</sequence>
<dbReference type="PANTHER" id="PTHR32196:SF29">
    <property type="entry name" value="AUTOINDUCER 2 IMPORT SYSTEM PERMEASE PROTEIN LSRC"/>
    <property type="match status" value="1"/>
</dbReference>
<feature type="transmembrane region" description="Helical" evidence="12">
    <location>
        <begin position="57"/>
        <end position="76"/>
    </location>
</feature>
<proteinExistence type="predicted"/>
<comment type="subunit">
    <text evidence="2">The complex is composed of two ATP-binding proteins (LsrA), two transmembrane proteins (LsrC and LsrD) and a solute-binding protein (LsrB).</text>
</comment>
<feature type="transmembrane region" description="Helical" evidence="12">
    <location>
        <begin position="260"/>
        <end position="277"/>
    </location>
</feature>
<evidence type="ECO:0000256" key="11">
    <source>
        <dbReference type="SAM" id="MobiDB-lite"/>
    </source>
</evidence>
<dbReference type="InterPro" id="IPR001851">
    <property type="entry name" value="ABC_transp_permease"/>
</dbReference>
<comment type="subcellular location">
    <subcellularLocation>
        <location evidence="1">Cell membrane</location>
        <topology evidence="1">Multi-pass membrane protein</topology>
    </subcellularLocation>
</comment>
<evidence type="ECO:0000256" key="10">
    <source>
        <dbReference type="ARBA" id="ARBA00039382"/>
    </source>
</evidence>
<feature type="transmembrane region" description="Helical" evidence="12">
    <location>
        <begin position="82"/>
        <end position="102"/>
    </location>
</feature>
<dbReference type="CDD" id="cd06579">
    <property type="entry name" value="TM_PBP1_transp_AraH_like"/>
    <property type="match status" value="1"/>
</dbReference>
<evidence type="ECO:0000313" key="13">
    <source>
        <dbReference type="EMBL" id="GAA3652267.1"/>
    </source>
</evidence>
<evidence type="ECO:0000256" key="4">
    <source>
        <dbReference type="ARBA" id="ARBA00022475"/>
    </source>
</evidence>
<dbReference type="PANTHER" id="PTHR32196">
    <property type="entry name" value="ABC TRANSPORTER PERMEASE PROTEIN YPHD-RELATED-RELATED"/>
    <property type="match status" value="1"/>
</dbReference>
<evidence type="ECO:0000256" key="2">
    <source>
        <dbReference type="ARBA" id="ARBA00011262"/>
    </source>
</evidence>
<evidence type="ECO:0000256" key="8">
    <source>
        <dbReference type="ARBA" id="ARBA00023136"/>
    </source>
</evidence>
<keyword evidence="6 12" id="KW-0812">Transmembrane</keyword>
<evidence type="ECO:0000256" key="1">
    <source>
        <dbReference type="ARBA" id="ARBA00004651"/>
    </source>
</evidence>
<accession>A0ABP7B9L7</accession>
<feature type="transmembrane region" description="Helical" evidence="12">
    <location>
        <begin position="109"/>
        <end position="132"/>
    </location>
</feature>
<comment type="function">
    <text evidence="9">Part of the ABC transporter complex LsrABCD involved in autoinducer 2 (AI-2) import. Probably responsible for the translocation of the substrate across the membrane.</text>
</comment>
<evidence type="ECO:0000313" key="14">
    <source>
        <dbReference type="Proteomes" id="UP001500902"/>
    </source>
</evidence>
<keyword evidence="3" id="KW-0813">Transport</keyword>
<protein>
    <recommendedName>
        <fullName evidence="10">Autoinducer 2 import system permease protein LsrC</fullName>
    </recommendedName>
</protein>
<name>A0ABP7B9L7_9ACTN</name>
<feature type="region of interest" description="Disordered" evidence="11">
    <location>
        <begin position="339"/>
        <end position="383"/>
    </location>
</feature>
<dbReference type="Pfam" id="PF02653">
    <property type="entry name" value="BPD_transp_2"/>
    <property type="match status" value="1"/>
</dbReference>
<evidence type="ECO:0000256" key="3">
    <source>
        <dbReference type="ARBA" id="ARBA00022448"/>
    </source>
</evidence>
<reference evidence="14" key="1">
    <citation type="journal article" date="2019" name="Int. J. Syst. Evol. Microbiol.">
        <title>The Global Catalogue of Microorganisms (GCM) 10K type strain sequencing project: providing services to taxonomists for standard genome sequencing and annotation.</title>
        <authorList>
            <consortium name="The Broad Institute Genomics Platform"/>
            <consortium name="The Broad Institute Genome Sequencing Center for Infectious Disease"/>
            <person name="Wu L."/>
            <person name="Ma J."/>
        </authorList>
    </citation>
    <scope>NUCLEOTIDE SEQUENCE [LARGE SCALE GENOMIC DNA]</scope>
    <source>
        <strain evidence="14">JCM 16904</strain>
    </source>
</reference>
<evidence type="ECO:0000256" key="7">
    <source>
        <dbReference type="ARBA" id="ARBA00022989"/>
    </source>
</evidence>
<keyword evidence="4" id="KW-1003">Cell membrane</keyword>
<comment type="caution">
    <text evidence="13">The sequence shown here is derived from an EMBL/GenBank/DDBJ whole genome shotgun (WGS) entry which is preliminary data.</text>
</comment>
<evidence type="ECO:0000256" key="6">
    <source>
        <dbReference type="ARBA" id="ARBA00022692"/>
    </source>
</evidence>
<organism evidence="13 14">
    <name type="scientific">Nonomuraea antimicrobica</name>
    <dbReference type="NCBI Taxonomy" id="561173"/>
    <lineage>
        <taxon>Bacteria</taxon>
        <taxon>Bacillati</taxon>
        <taxon>Actinomycetota</taxon>
        <taxon>Actinomycetes</taxon>
        <taxon>Streptosporangiales</taxon>
        <taxon>Streptosporangiaceae</taxon>
        <taxon>Nonomuraea</taxon>
    </lineage>
</organism>
<dbReference type="EMBL" id="BAAAZP010000019">
    <property type="protein sequence ID" value="GAA3652267.1"/>
    <property type="molecule type" value="Genomic_DNA"/>
</dbReference>
<evidence type="ECO:0000256" key="5">
    <source>
        <dbReference type="ARBA" id="ARBA00022519"/>
    </source>
</evidence>
<keyword evidence="5" id="KW-0997">Cell inner membrane</keyword>
<feature type="transmembrane region" description="Helical" evidence="12">
    <location>
        <begin position="175"/>
        <end position="198"/>
    </location>
</feature>
<dbReference type="Proteomes" id="UP001500902">
    <property type="component" value="Unassembled WGS sequence"/>
</dbReference>
<keyword evidence="8 12" id="KW-0472">Membrane</keyword>
<keyword evidence="14" id="KW-1185">Reference proteome</keyword>
<feature type="transmembrane region" description="Helical" evidence="12">
    <location>
        <begin position="308"/>
        <end position="328"/>
    </location>
</feature>
<feature type="transmembrane region" description="Helical" evidence="12">
    <location>
        <begin position="23"/>
        <end position="45"/>
    </location>
</feature>